<keyword evidence="4" id="KW-1185">Reference proteome</keyword>
<dbReference type="Pfam" id="PF01370">
    <property type="entry name" value="Epimerase"/>
    <property type="match status" value="1"/>
</dbReference>
<dbReference type="InterPro" id="IPR001509">
    <property type="entry name" value="Epimerase_deHydtase"/>
</dbReference>
<organism evidence="3 4">
    <name type="scientific">Macrococcus equipercicus</name>
    <dbReference type="NCBI Taxonomy" id="69967"/>
    <lineage>
        <taxon>Bacteria</taxon>
        <taxon>Bacillati</taxon>
        <taxon>Bacillota</taxon>
        <taxon>Bacilli</taxon>
        <taxon>Bacillales</taxon>
        <taxon>Staphylococcaceae</taxon>
        <taxon>Macrococcus</taxon>
    </lineage>
</organism>
<evidence type="ECO:0000256" key="1">
    <source>
        <dbReference type="ARBA" id="ARBA00007637"/>
    </source>
</evidence>
<evidence type="ECO:0000259" key="2">
    <source>
        <dbReference type="Pfam" id="PF01370"/>
    </source>
</evidence>
<dbReference type="Proteomes" id="UP000295735">
    <property type="component" value="Unassembled WGS sequence"/>
</dbReference>
<evidence type="ECO:0000313" key="4">
    <source>
        <dbReference type="Proteomes" id="UP000295735"/>
    </source>
</evidence>
<dbReference type="PANTHER" id="PTHR43000">
    <property type="entry name" value="DTDP-D-GLUCOSE 4,6-DEHYDRATASE-RELATED"/>
    <property type="match status" value="1"/>
</dbReference>
<comment type="similarity">
    <text evidence="1">Belongs to the NAD(P)-dependent epimerase/dehydratase family.</text>
</comment>
<gene>
    <name evidence="3" type="ORF">ERX35_006995</name>
</gene>
<protein>
    <submittedName>
        <fullName evidence="3">NAD-dependent epimerase/dehydratase family protein</fullName>
    </submittedName>
</protein>
<name>A0ABQ6R873_9STAP</name>
<comment type="caution">
    <text evidence="3">The sequence shown here is derived from an EMBL/GenBank/DDBJ whole genome shotgun (WGS) entry which is preliminary data.</text>
</comment>
<reference evidence="3 4" key="1">
    <citation type="submission" date="2019-09" db="EMBL/GenBank/DDBJ databases">
        <authorList>
            <person name="Mazhar S."/>
            <person name="Altermann E."/>
            <person name="Hill C."/>
            <person name="Mcauliffe O."/>
        </authorList>
    </citation>
    <scope>NUCLEOTIDE SEQUENCE [LARGE SCALE GENOMIC DNA]</scope>
    <source>
        <strain evidence="3 4">ATCC 51831</strain>
    </source>
</reference>
<dbReference type="Gene3D" id="3.40.50.720">
    <property type="entry name" value="NAD(P)-binding Rossmann-like Domain"/>
    <property type="match status" value="1"/>
</dbReference>
<dbReference type="SUPFAM" id="SSF51735">
    <property type="entry name" value="NAD(P)-binding Rossmann-fold domains"/>
    <property type="match status" value="1"/>
</dbReference>
<dbReference type="EMBL" id="SCWC02000004">
    <property type="protein sequence ID" value="KAA1039312.1"/>
    <property type="molecule type" value="Genomic_DNA"/>
</dbReference>
<dbReference type="InterPro" id="IPR036291">
    <property type="entry name" value="NAD(P)-bd_dom_sf"/>
</dbReference>
<proteinExistence type="inferred from homology"/>
<evidence type="ECO:0000313" key="3">
    <source>
        <dbReference type="EMBL" id="KAA1039312.1"/>
    </source>
</evidence>
<feature type="domain" description="NAD-dependent epimerase/dehydratase" evidence="2">
    <location>
        <begin position="35"/>
        <end position="191"/>
    </location>
</feature>
<sequence>MICVKIAGDGRRDILTDISNKTSNYSEAYLVKKKILITGKNGYVAKRFFKYFTEIGHVVEIISLRNNDWKSIDLSNFDVCIHLAGLVHNNNPNADLEEYMKINAYLTKDLAVHCKKNNINHFIYFSTMSVFGNVGVLNHPTIITENSPLQPNTYYGISKLKGEELIVELIDDTFKVTVIRPPMIYGKGAPGNFKKLAKFANLFPVNPSIYNERSALYIETLEKYMAEIINHTYTGFFHPQNSEYLKTKDVINTIRNAADKKTINLPVSPVINLLISKVTVLNKLYGNLIYDRHIDHNKITIENEMPLTETIIKSNS</sequence>
<accession>A0ABQ6R873</accession>